<dbReference type="PROSITE" id="PS50016">
    <property type="entry name" value="ZF_PHD_2"/>
    <property type="match status" value="1"/>
</dbReference>
<dbReference type="AlphaFoldDB" id="A0AAD5UMG5"/>
<evidence type="ECO:0000256" key="4">
    <source>
        <dbReference type="ARBA" id="ARBA00022723"/>
    </source>
</evidence>
<dbReference type="InterPro" id="IPR012921">
    <property type="entry name" value="SPOC_C"/>
</dbReference>
<dbReference type="Pfam" id="PF07744">
    <property type="entry name" value="SPOC"/>
    <property type="match status" value="1"/>
</dbReference>
<sequence>MSRTKRKRVRQTVKEYNIKGQQIYCLCRQVDDGSFMIQCDDCKEWFHGNCVGIQEETAPDTFSCILCIQFANSEASEATAVGPAAITPTVKPPETETKEPEQKKQKVEAEKMDKTEKLRKLAKKGFQETFKLLFQQLKDDPNYLDLPVDRAIDLDAPLSFAQDLEEALFAQYSVENQDEWVVTDQYKVKFRSLQFNLKDPKNKRLKRRLFCLKETMEKVVQLSPEEMANDDVVLKAEEIARESLHMAYKPSDSFANVEETRINTEQPLMVTNVSLPETDLQKAIVNTAPIMSSTPNIPPPEVKSFAPKVKPVVAPKVQRDSLDSLLERMNAPIYQPPKIESENNKFDSSQTISSVQEQPKQRESKEKVIWKGILKMPQVTEVEVYGYQIAGKQLSASTWKGLLSSNMLIGGRIPISKTMDYLNQRIQQKTEISVLQLDSKDSKHYQKLAIYLLQKERYGVIADPLPGIKDLYLIPIKRQETHSLFQDLRCRYKINNEKDSLVLVAVMGAMNKKVEKKPQETPTPYQPPTSVHPIPSNVPQMYPHMQVPMQAPLPNAFQNYPYPAMNTFNIPTFNPNMNPPNPQFANPGFNLNNVNPQSFQGLLDGLGLQSQQIGGLLADLLSKQNN</sequence>
<feature type="domain" description="TFIIS central" evidence="11">
    <location>
        <begin position="118"/>
        <end position="255"/>
    </location>
</feature>
<dbReference type="InterPro" id="IPR019787">
    <property type="entry name" value="Znf_PHD-finger"/>
</dbReference>
<dbReference type="Gene3D" id="3.30.40.10">
    <property type="entry name" value="Zinc/RING finger domain, C3HC4 (zinc finger)"/>
    <property type="match status" value="1"/>
</dbReference>
<feature type="domain" description="PHD-type" evidence="10">
    <location>
        <begin position="22"/>
        <end position="70"/>
    </location>
</feature>
<keyword evidence="13" id="KW-1185">Reference proteome</keyword>
<feature type="compositionally biased region" description="Polar residues" evidence="9">
    <location>
        <begin position="346"/>
        <end position="358"/>
    </location>
</feature>
<comment type="caution">
    <text evidence="12">The sequence shown here is derived from an EMBL/GenBank/DDBJ whole genome shotgun (WGS) entry which is preliminary data.</text>
</comment>
<dbReference type="InterPro" id="IPR011011">
    <property type="entry name" value="Znf_FYVE_PHD"/>
</dbReference>
<dbReference type="InterPro" id="IPR036575">
    <property type="entry name" value="TFIIS_cen_dom_sf"/>
</dbReference>
<dbReference type="EMBL" id="JADGKB010000002">
    <property type="protein sequence ID" value="KAJ3262252.1"/>
    <property type="molecule type" value="Genomic_DNA"/>
</dbReference>
<evidence type="ECO:0000313" key="12">
    <source>
        <dbReference type="EMBL" id="KAJ3262252.1"/>
    </source>
</evidence>
<dbReference type="Gene3D" id="1.10.472.30">
    <property type="entry name" value="Transcription elongation factor S-II, central domain"/>
    <property type="match status" value="1"/>
</dbReference>
<dbReference type="Pfam" id="PF07500">
    <property type="entry name" value="TFIIS_M"/>
    <property type="match status" value="1"/>
</dbReference>
<evidence type="ECO:0000256" key="6">
    <source>
        <dbReference type="ARBA" id="ARBA00022833"/>
    </source>
</evidence>
<feature type="region of interest" description="Disordered" evidence="9">
    <location>
        <begin position="336"/>
        <end position="363"/>
    </location>
</feature>
<dbReference type="GO" id="GO:0008270">
    <property type="term" value="F:zinc ion binding"/>
    <property type="evidence" value="ECO:0007669"/>
    <property type="project" value="UniProtKB-KW"/>
</dbReference>
<keyword evidence="6" id="KW-0862">Zinc</keyword>
<dbReference type="GO" id="GO:0005634">
    <property type="term" value="C:nucleus"/>
    <property type="evidence" value="ECO:0007669"/>
    <property type="project" value="TreeGrafter"/>
</dbReference>
<protein>
    <recommendedName>
        <fullName evidence="3">Transcription factor BYE1</fullName>
    </recommendedName>
</protein>
<dbReference type="InterPro" id="IPR003618">
    <property type="entry name" value="TFIIS_cen_dom"/>
</dbReference>
<dbReference type="CDD" id="cd21538">
    <property type="entry name" value="SPOC_TFIIS"/>
    <property type="match status" value="1"/>
</dbReference>
<evidence type="ECO:0000256" key="2">
    <source>
        <dbReference type="ARBA" id="ARBA00011050"/>
    </source>
</evidence>
<dbReference type="SUPFAM" id="SSF57903">
    <property type="entry name" value="FYVE/PHD zinc finger"/>
    <property type="match status" value="1"/>
</dbReference>
<evidence type="ECO:0000313" key="13">
    <source>
        <dbReference type="Proteomes" id="UP001210925"/>
    </source>
</evidence>
<feature type="compositionally biased region" description="Basic and acidic residues" evidence="9">
    <location>
        <begin position="93"/>
        <end position="110"/>
    </location>
</feature>
<gene>
    <name evidence="12" type="primary">PHF3</name>
    <name evidence="12" type="ORF">HK103_002665</name>
</gene>
<dbReference type="SMART" id="SM00249">
    <property type="entry name" value="PHD"/>
    <property type="match status" value="1"/>
</dbReference>
<comment type="similarity">
    <text evidence="2">Belongs to the BYE1 family.</text>
</comment>
<keyword evidence="4" id="KW-0479">Metal-binding</keyword>
<dbReference type="InterPro" id="IPR013083">
    <property type="entry name" value="Znf_RING/FYVE/PHD"/>
</dbReference>
<dbReference type="GO" id="GO:0006362">
    <property type="term" value="P:transcription elongation by RNA polymerase I"/>
    <property type="evidence" value="ECO:0007669"/>
    <property type="project" value="TreeGrafter"/>
</dbReference>
<dbReference type="PANTHER" id="PTHR11477">
    <property type="entry name" value="TRANSCRIPTION FACTOR S-II ZINC FINGER DOMAIN-CONTAINING PROTEIN"/>
    <property type="match status" value="1"/>
</dbReference>
<comment type="function">
    <text evidence="1">Negative regulator of transcription elongation.</text>
</comment>
<dbReference type="GO" id="GO:0006368">
    <property type="term" value="P:transcription elongation by RNA polymerase II"/>
    <property type="evidence" value="ECO:0007669"/>
    <property type="project" value="TreeGrafter"/>
</dbReference>
<accession>A0AAD5UMG5</accession>
<dbReference type="SMART" id="SM00510">
    <property type="entry name" value="TFS2M"/>
    <property type="match status" value="1"/>
</dbReference>
<dbReference type="GO" id="GO:0031440">
    <property type="term" value="P:regulation of mRNA 3'-end processing"/>
    <property type="evidence" value="ECO:0007669"/>
    <property type="project" value="TreeGrafter"/>
</dbReference>
<keyword evidence="7" id="KW-0539">Nucleus</keyword>
<dbReference type="Proteomes" id="UP001210925">
    <property type="component" value="Unassembled WGS sequence"/>
</dbReference>
<dbReference type="PROSITE" id="PS01359">
    <property type="entry name" value="ZF_PHD_1"/>
    <property type="match status" value="1"/>
</dbReference>
<dbReference type="InterPro" id="IPR001965">
    <property type="entry name" value="Znf_PHD"/>
</dbReference>
<evidence type="ECO:0000256" key="5">
    <source>
        <dbReference type="ARBA" id="ARBA00022771"/>
    </source>
</evidence>
<evidence type="ECO:0000256" key="9">
    <source>
        <dbReference type="SAM" id="MobiDB-lite"/>
    </source>
</evidence>
<dbReference type="GO" id="GO:0031564">
    <property type="term" value="P:transcription antitermination"/>
    <property type="evidence" value="ECO:0007669"/>
    <property type="project" value="TreeGrafter"/>
</dbReference>
<keyword evidence="5 8" id="KW-0863">Zinc-finger</keyword>
<dbReference type="InterPro" id="IPR019786">
    <property type="entry name" value="Zinc_finger_PHD-type_CS"/>
</dbReference>
<proteinExistence type="inferred from homology"/>
<evidence type="ECO:0000256" key="1">
    <source>
        <dbReference type="ARBA" id="ARBA00002311"/>
    </source>
</evidence>
<evidence type="ECO:0000256" key="3">
    <source>
        <dbReference type="ARBA" id="ARBA00021616"/>
    </source>
</evidence>
<feature type="region of interest" description="Disordered" evidence="9">
    <location>
        <begin position="87"/>
        <end position="110"/>
    </location>
</feature>
<evidence type="ECO:0000259" key="11">
    <source>
        <dbReference type="PROSITE" id="PS51321"/>
    </source>
</evidence>
<evidence type="ECO:0000256" key="7">
    <source>
        <dbReference type="ARBA" id="ARBA00023242"/>
    </source>
</evidence>
<dbReference type="SUPFAM" id="SSF46942">
    <property type="entry name" value="Elongation factor TFIIS domain 2"/>
    <property type="match status" value="1"/>
</dbReference>
<reference evidence="12" key="1">
    <citation type="submission" date="2020-05" db="EMBL/GenBank/DDBJ databases">
        <title>Phylogenomic resolution of chytrid fungi.</title>
        <authorList>
            <person name="Stajich J.E."/>
            <person name="Amses K."/>
            <person name="Simmons R."/>
            <person name="Seto K."/>
            <person name="Myers J."/>
            <person name="Bonds A."/>
            <person name="Quandt C.A."/>
            <person name="Barry K."/>
            <person name="Liu P."/>
            <person name="Grigoriev I."/>
            <person name="Longcore J.E."/>
            <person name="James T.Y."/>
        </authorList>
    </citation>
    <scope>NUCLEOTIDE SEQUENCE</scope>
    <source>
        <strain evidence="12">PLAUS21</strain>
    </source>
</reference>
<organism evidence="12 13">
    <name type="scientific">Boothiomyces macroporosus</name>
    <dbReference type="NCBI Taxonomy" id="261099"/>
    <lineage>
        <taxon>Eukaryota</taxon>
        <taxon>Fungi</taxon>
        <taxon>Fungi incertae sedis</taxon>
        <taxon>Chytridiomycota</taxon>
        <taxon>Chytridiomycota incertae sedis</taxon>
        <taxon>Chytridiomycetes</taxon>
        <taxon>Rhizophydiales</taxon>
        <taxon>Terramycetaceae</taxon>
        <taxon>Boothiomyces</taxon>
    </lineage>
</organism>
<dbReference type="PANTHER" id="PTHR11477:SF0">
    <property type="entry name" value="IP08861P-RELATED"/>
    <property type="match status" value="1"/>
</dbReference>
<dbReference type="Pfam" id="PF00628">
    <property type="entry name" value="PHD"/>
    <property type="match status" value="1"/>
</dbReference>
<name>A0AAD5UMG5_9FUNG</name>
<dbReference type="PROSITE" id="PS51321">
    <property type="entry name" value="TFIIS_CENTRAL"/>
    <property type="match status" value="1"/>
</dbReference>
<evidence type="ECO:0000256" key="8">
    <source>
        <dbReference type="PROSITE-ProRule" id="PRU00146"/>
    </source>
</evidence>
<evidence type="ECO:0000259" key="10">
    <source>
        <dbReference type="PROSITE" id="PS50016"/>
    </source>
</evidence>